<reference evidence="2" key="2">
    <citation type="submission" date="2022-01" db="EMBL/GenBank/DDBJ databases">
        <authorList>
            <person name="Yamashiro T."/>
            <person name="Shiraishi A."/>
            <person name="Satake H."/>
            <person name="Nakayama K."/>
        </authorList>
    </citation>
    <scope>NUCLEOTIDE SEQUENCE</scope>
</reference>
<dbReference type="Proteomes" id="UP001151760">
    <property type="component" value="Unassembled WGS sequence"/>
</dbReference>
<comment type="caution">
    <text evidence="2">The sequence shown here is derived from an EMBL/GenBank/DDBJ whole genome shotgun (WGS) entry which is preliminary data.</text>
</comment>
<evidence type="ECO:0000256" key="1">
    <source>
        <dbReference type="SAM" id="Coils"/>
    </source>
</evidence>
<keyword evidence="1" id="KW-0175">Coiled coil</keyword>
<reference evidence="2" key="1">
    <citation type="journal article" date="2022" name="Int. J. Mol. Sci.">
        <title>Draft Genome of Tanacetum Coccineum: Genomic Comparison of Closely Related Tanacetum-Family Plants.</title>
        <authorList>
            <person name="Yamashiro T."/>
            <person name="Shiraishi A."/>
            <person name="Nakayama K."/>
            <person name="Satake H."/>
        </authorList>
    </citation>
    <scope>NUCLEOTIDE SEQUENCE</scope>
</reference>
<organism evidence="2 3">
    <name type="scientific">Tanacetum coccineum</name>
    <dbReference type="NCBI Taxonomy" id="301880"/>
    <lineage>
        <taxon>Eukaryota</taxon>
        <taxon>Viridiplantae</taxon>
        <taxon>Streptophyta</taxon>
        <taxon>Embryophyta</taxon>
        <taxon>Tracheophyta</taxon>
        <taxon>Spermatophyta</taxon>
        <taxon>Magnoliopsida</taxon>
        <taxon>eudicotyledons</taxon>
        <taxon>Gunneridae</taxon>
        <taxon>Pentapetalae</taxon>
        <taxon>asterids</taxon>
        <taxon>campanulids</taxon>
        <taxon>Asterales</taxon>
        <taxon>Asteraceae</taxon>
        <taxon>Asteroideae</taxon>
        <taxon>Anthemideae</taxon>
        <taxon>Anthemidinae</taxon>
        <taxon>Tanacetum</taxon>
    </lineage>
</organism>
<accession>A0ABQ5ALA1</accession>
<keyword evidence="3" id="KW-1185">Reference proteome</keyword>
<name>A0ABQ5ALA1_9ASTR</name>
<evidence type="ECO:0000313" key="2">
    <source>
        <dbReference type="EMBL" id="GJT03441.1"/>
    </source>
</evidence>
<evidence type="ECO:0000313" key="3">
    <source>
        <dbReference type="Proteomes" id="UP001151760"/>
    </source>
</evidence>
<sequence>MKRLADLKAEREKSEKKLKKLSLADIQAQAQKLAKFEAKRKKLLDEYNHYIIYRADKLLITKIIYKIDRVTKDATMRIERNKQPLSLTVHENFKLKQLGFNEWIEIHALASKVKSKSNTAPKSQGQKRKRSSEIIHEVFVKDNIVVDGMQRNLVPLRGVEGTRGLVIKDLNQGSSSTMRGSPEAEEMFAKLKLTIKARNDVTEARKVVKGNLDTHRYQRLVECKASANCEGLAESKASARNLRRIQVTDIVKEVEDYLKTYSSARMDISWLFELKHVPSTKLVKAVNSWQNCSLKYGRDVSKNGRALNTSYVLHRIPDTSQLPPLRMQPRIILDFVDDEAMDGAWAVFISK</sequence>
<protein>
    <submittedName>
        <fullName evidence="2">Uncharacterized protein</fullName>
    </submittedName>
</protein>
<dbReference type="EMBL" id="BQNB010012428">
    <property type="protein sequence ID" value="GJT03441.1"/>
    <property type="molecule type" value="Genomic_DNA"/>
</dbReference>
<gene>
    <name evidence="2" type="ORF">Tco_0824610</name>
</gene>
<feature type="coiled-coil region" evidence="1">
    <location>
        <begin position="4"/>
        <end position="46"/>
    </location>
</feature>
<proteinExistence type="predicted"/>